<evidence type="ECO:0000256" key="10">
    <source>
        <dbReference type="ARBA" id="ARBA00023136"/>
    </source>
</evidence>
<dbReference type="InterPro" id="IPR000372">
    <property type="entry name" value="LRRNT"/>
</dbReference>
<keyword evidence="10" id="KW-0472">Membrane</keyword>
<keyword evidence="6" id="KW-0732">Signal</keyword>
<feature type="region of interest" description="Disordered" evidence="13">
    <location>
        <begin position="21"/>
        <end position="86"/>
    </location>
</feature>
<name>A0A8C4PQY6_EQUAS</name>
<comment type="subcellular location">
    <subcellularLocation>
        <location evidence="1">Cell membrane</location>
        <topology evidence="1">Single-pass membrane protein</topology>
    </subcellularLocation>
</comment>
<dbReference type="InterPro" id="IPR003591">
    <property type="entry name" value="Leu-rich_rpt_typical-subtyp"/>
</dbReference>
<evidence type="ECO:0000313" key="17">
    <source>
        <dbReference type="Proteomes" id="UP000694387"/>
    </source>
</evidence>
<evidence type="ECO:0000313" key="16">
    <source>
        <dbReference type="Ensembl" id="ENSEASP00005023467.2"/>
    </source>
</evidence>
<reference evidence="16" key="2">
    <citation type="submission" date="2025-08" db="UniProtKB">
        <authorList>
            <consortium name="Ensembl"/>
        </authorList>
    </citation>
    <scope>IDENTIFICATION</scope>
</reference>
<dbReference type="GO" id="GO:0005886">
    <property type="term" value="C:plasma membrane"/>
    <property type="evidence" value="ECO:0007669"/>
    <property type="project" value="UniProtKB-SubCell"/>
</dbReference>
<reference evidence="16 17" key="1">
    <citation type="journal article" date="2020" name="Nat. Commun.">
        <title>Donkey genomes provide new insights into domestication and selection for coat color.</title>
        <authorList>
            <person name="Wang"/>
            <person name="C."/>
            <person name="Li"/>
            <person name="H."/>
            <person name="Guo"/>
            <person name="Y."/>
            <person name="Huang"/>
            <person name="J."/>
            <person name="Sun"/>
            <person name="Y."/>
            <person name="Min"/>
            <person name="J."/>
            <person name="Wang"/>
            <person name="J."/>
            <person name="Fang"/>
            <person name="X."/>
            <person name="Zhao"/>
            <person name="Z."/>
            <person name="Wang"/>
            <person name="S."/>
            <person name="Zhang"/>
            <person name="Y."/>
            <person name="Liu"/>
            <person name="Q."/>
            <person name="Jiang"/>
            <person name="Q."/>
            <person name="Wang"/>
            <person name="X."/>
            <person name="Guo"/>
            <person name="Y."/>
            <person name="Yang"/>
            <person name="C."/>
            <person name="Wang"/>
            <person name="Y."/>
            <person name="Tian"/>
            <person name="F."/>
            <person name="Zhuang"/>
            <person name="G."/>
            <person name="Fan"/>
            <person name="Y."/>
            <person name="Gao"/>
            <person name="Q."/>
            <person name="Li"/>
            <person name="Y."/>
            <person name="Ju"/>
            <person name="Z."/>
            <person name="Li"/>
            <person name="J."/>
            <person name="Li"/>
            <person name="R."/>
            <person name="Hou"/>
            <person name="M."/>
            <person name="Yang"/>
            <person name="G."/>
            <person name="Liu"/>
            <person name="G."/>
            <person name="Liu"/>
            <person name="W."/>
            <person name="Guo"/>
            <person name="J."/>
            <person name="Pan"/>
            <person name="S."/>
            <person name="Fan"/>
            <person name="G."/>
            <person name="Zhang"/>
            <person name="W."/>
            <person name="Zhang"/>
            <person name="R."/>
            <person name="Yu"/>
            <person name="J."/>
            <person name="Zhang"/>
            <person name="X."/>
            <person name="Yin"/>
            <person name="Q."/>
            <person name="Ji"/>
            <person name="C."/>
            <person name="Jin"/>
            <person name="Y."/>
            <person name="Yue"/>
            <person name="G."/>
            <person name="Liu"/>
            <person name="M."/>
            <person name="Xu"/>
            <person name="J."/>
            <person name="Liu"/>
            <person name="S."/>
            <person name="Jordana"/>
            <person name="J."/>
            <person name="Noce"/>
            <person name="A."/>
            <person name="Amills"/>
            <person name="M."/>
            <person name="Wu"/>
            <person name="D.D."/>
            <person name="Li"/>
            <person name="S."/>
            <person name="Zhou"/>
            <person name="X. and Zhong"/>
            <person name="J."/>
        </authorList>
    </citation>
    <scope>NUCLEOTIDE SEQUENCE [LARGE SCALE GENOMIC DNA]</scope>
</reference>
<evidence type="ECO:0000259" key="14">
    <source>
        <dbReference type="SMART" id="SM00013"/>
    </source>
</evidence>
<evidence type="ECO:0000259" key="15">
    <source>
        <dbReference type="SMART" id="SM00082"/>
    </source>
</evidence>
<accession>A0A8C4PQY6</accession>
<organism evidence="16 17">
    <name type="scientific">Equus asinus</name>
    <name type="common">Donkey</name>
    <name type="synonym">Equus africanus asinus</name>
    <dbReference type="NCBI Taxonomy" id="9793"/>
    <lineage>
        <taxon>Eukaryota</taxon>
        <taxon>Metazoa</taxon>
        <taxon>Chordata</taxon>
        <taxon>Craniata</taxon>
        <taxon>Vertebrata</taxon>
        <taxon>Euteleostomi</taxon>
        <taxon>Mammalia</taxon>
        <taxon>Eutheria</taxon>
        <taxon>Laurasiatheria</taxon>
        <taxon>Perissodactyla</taxon>
        <taxon>Equidae</taxon>
        <taxon>Equus</taxon>
    </lineage>
</organism>
<dbReference type="PANTHER" id="PTHR24369:SF213">
    <property type="entry name" value="INSULIN LIKE GROWTH FACTOR BINDING PROTEIN ACID LABILE SUBUNIT"/>
    <property type="match status" value="1"/>
</dbReference>
<evidence type="ECO:0000256" key="11">
    <source>
        <dbReference type="ARBA" id="ARBA00023157"/>
    </source>
</evidence>
<keyword evidence="3" id="KW-1003">Cell membrane</keyword>
<keyword evidence="12" id="KW-0407">Ion channel</keyword>
<dbReference type="GeneTree" id="ENSGT00940000162571"/>
<dbReference type="AlphaFoldDB" id="A0A8C4PQY6"/>
<dbReference type="FunFam" id="3.80.10.10:FF:000015">
    <property type="entry name" value="Leucine rich repeat containing 38"/>
    <property type="match status" value="1"/>
</dbReference>
<dbReference type="PROSITE" id="PS51450">
    <property type="entry name" value="LRR"/>
    <property type="match status" value="1"/>
</dbReference>
<keyword evidence="7" id="KW-0677">Repeat</keyword>
<keyword evidence="11" id="KW-1015">Disulfide bond</keyword>
<evidence type="ECO:0000256" key="3">
    <source>
        <dbReference type="ARBA" id="ARBA00022475"/>
    </source>
</evidence>
<keyword evidence="4" id="KW-0433">Leucine-rich repeat</keyword>
<feature type="compositionally biased region" description="Low complexity" evidence="13">
    <location>
        <begin position="56"/>
        <end position="65"/>
    </location>
</feature>
<dbReference type="Ensembl" id="ENSEAST00005025464.2">
    <property type="protein sequence ID" value="ENSEASP00005023467.2"/>
    <property type="gene ID" value="ENSEASG00005015978.2"/>
</dbReference>
<keyword evidence="2" id="KW-0813">Transport</keyword>
<keyword evidence="9" id="KW-0406">Ion transport</keyword>
<feature type="compositionally biased region" description="Low complexity" evidence="13">
    <location>
        <begin position="39"/>
        <end position="49"/>
    </location>
</feature>
<dbReference type="InterPro" id="IPR000483">
    <property type="entry name" value="Cys-rich_flank_reg_C"/>
</dbReference>
<dbReference type="GO" id="GO:0071805">
    <property type="term" value="P:potassium ion transmembrane transport"/>
    <property type="evidence" value="ECO:0007669"/>
    <property type="project" value="UniProtKB-ARBA"/>
</dbReference>
<evidence type="ECO:0000256" key="4">
    <source>
        <dbReference type="ARBA" id="ARBA00022614"/>
    </source>
</evidence>
<keyword evidence="8" id="KW-1133">Transmembrane helix</keyword>
<dbReference type="SUPFAM" id="SSF52058">
    <property type="entry name" value="L domain-like"/>
    <property type="match status" value="1"/>
</dbReference>
<evidence type="ECO:0000256" key="12">
    <source>
        <dbReference type="ARBA" id="ARBA00023303"/>
    </source>
</evidence>
<dbReference type="Proteomes" id="UP000694387">
    <property type="component" value="Chromosome 5"/>
</dbReference>
<evidence type="ECO:0000256" key="13">
    <source>
        <dbReference type="SAM" id="MobiDB-lite"/>
    </source>
</evidence>
<dbReference type="InterPro" id="IPR032675">
    <property type="entry name" value="LRR_dom_sf"/>
</dbReference>
<reference evidence="16" key="3">
    <citation type="submission" date="2025-09" db="UniProtKB">
        <authorList>
            <consortium name="Ensembl"/>
        </authorList>
    </citation>
    <scope>IDENTIFICATION</scope>
</reference>
<dbReference type="InterPro" id="IPR001611">
    <property type="entry name" value="Leu-rich_rpt"/>
</dbReference>
<dbReference type="InterPro" id="IPR050541">
    <property type="entry name" value="LRR_TM_domain-containing"/>
</dbReference>
<keyword evidence="17" id="KW-1185">Reference proteome</keyword>
<evidence type="ECO:0000256" key="1">
    <source>
        <dbReference type="ARBA" id="ARBA00004162"/>
    </source>
</evidence>
<dbReference type="Pfam" id="PF01462">
    <property type="entry name" value="LRRNT"/>
    <property type="match status" value="1"/>
</dbReference>
<feature type="domain" description="LRRNT" evidence="14">
    <location>
        <begin position="109"/>
        <end position="142"/>
    </location>
</feature>
<dbReference type="PANTHER" id="PTHR24369">
    <property type="entry name" value="ANTIGEN BSP, PUTATIVE-RELATED"/>
    <property type="match status" value="1"/>
</dbReference>
<sequence>ILRESLAPPSPALLARFVPPRAPLVRPRRARSPPRARAHALPALRLPAPGCRGPARRLAPGSSRGPRPRLRGSRGSPGHAPRAAPRAPAGAAAALRLCSLLLLLGPGHACPAGCTCTDPHTVDCRDRGLPSVPDPFPLDVRKLLVAGNRIQHIPEDFFIFYGDLVYLDFRNNSLRSLEEGTFSGSAKLAFLDLSYNNLTHLGAGAFRSAGRLLKLSLANNNLAGVHEAAFETLESLQVLELNDNNLRSLNVAALAALPALRTLRLDGNPWLCDCDFAHLFSWIQENASKLPKDAHGGRMPCEDEGKVQRDATSQGVPEIACKAPESWKEATDPCSHPQKVSALPTLISALWTPELGDKKFLLFKALVCGPLSLQ</sequence>
<dbReference type="SMART" id="SM00013">
    <property type="entry name" value="LRRNT"/>
    <property type="match status" value="1"/>
</dbReference>
<evidence type="ECO:0000256" key="9">
    <source>
        <dbReference type="ARBA" id="ARBA00023065"/>
    </source>
</evidence>
<keyword evidence="5" id="KW-0812">Transmembrane</keyword>
<evidence type="ECO:0000256" key="7">
    <source>
        <dbReference type="ARBA" id="ARBA00022737"/>
    </source>
</evidence>
<feature type="compositionally biased region" description="Low complexity" evidence="13">
    <location>
        <begin position="73"/>
        <end position="86"/>
    </location>
</feature>
<dbReference type="PRINTS" id="PR00019">
    <property type="entry name" value="LEURICHRPT"/>
</dbReference>
<proteinExistence type="predicted"/>
<evidence type="ECO:0000256" key="2">
    <source>
        <dbReference type="ARBA" id="ARBA00022448"/>
    </source>
</evidence>
<evidence type="ECO:0000256" key="6">
    <source>
        <dbReference type="ARBA" id="ARBA00022729"/>
    </source>
</evidence>
<protein>
    <submittedName>
        <fullName evidence="16">Leucine rich repeat containing 38</fullName>
    </submittedName>
</protein>
<dbReference type="SMART" id="SM00369">
    <property type="entry name" value="LRR_TYP"/>
    <property type="match status" value="5"/>
</dbReference>
<dbReference type="SMART" id="SM00082">
    <property type="entry name" value="LRRCT"/>
    <property type="match status" value="1"/>
</dbReference>
<evidence type="ECO:0000256" key="8">
    <source>
        <dbReference type="ARBA" id="ARBA00022989"/>
    </source>
</evidence>
<dbReference type="Pfam" id="PF13855">
    <property type="entry name" value="LRR_8"/>
    <property type="match status" value="2"/>
</dbReference>
<feature type="compositionally biased region" description="Basic residues" evidence="13">
    <location>
        <begin position="26"/>
        <end position="38"/>
    </location>
</feature>
<dbReference type="Gene3D" id="3.80.10.10">
    <property type="entry name" value="Ribonuclease Inhibitor"/>
    <property type="match status" value="1"/>
</dbReference>
<evidence type="ECO:0000256" key="5">
    <source>
        <dbReference type="ARBA" id="ARBA00022692"/>
    </source>
</evidence>
<feature type="domain" description="LRRCT" evidence="15">
    <location>
        <begin position="268"/>
        <end position="322"/>
    </location>
</feature>